<dbReference type="Gene3D" id="1.10.357.10">
    <property type="entry name" value="Tetracycline Repressor, domain 2"/>
    <property type="match status" value="1"/>
</dbReference>
<evidence type="ECO:0000256" key="2">
    <source>
        <dbReference type="PROSITE-ProRule" id="PRU00335"/>
    </source>
</evidence>
<accession>A0A1I5TUM4</accession>
<evidence type="ECO:0000313" key="4">
    <source>
        <dbReference type="EMBL" id="SFP86006.1"/>
    </source>
</evidence>
<evidence type="ECO:0000259" key="3">
    <source>
        <dbReference type="PROSITE" id="PS50977"/>
    </source>
</evidence>
<sequence length="200" mass="23548">MTRNEILRESMLLFGKYGVKSVTMNDISHKLGISKKTLYSFIDNKEDLVIECIEMGWIHFEQIIRTIKMKENNPMIVLAGIYQGILRELAKIKSSYFFDLRKNYNANEKFMNCREKLKNNHLIPLLNQAKNDRLIRHEIDEEILCKVFFFLVDDFIAENNYFYARTDLTGKYMQALLLGIKGMLTPMNEDLLNECLEKIS</sequence>
<dbReference type="STRING" id="1079859.SAMN04515674_106183"/>
<reference evidence="4 5" key="1">
    <citation type="submission" date="2016-10" db="EMBL/GenBank/DDBJ databases">
        <authorList>
            <person name="de Groot N.N."/>
        </authorList>
    </citation>
    <scope>NUCLEOTIDE SEQUENCE [LARGE SCALE GENOMIC DNA]</scope>
    <source>
        <strain evidence="5">E92,LMG 26720,CCM 7988</strain>
    </source>
</reference>
<feature type="DNA-binding region" description="H-T-H motif" evidence="2">
    <location>
        <begin position="23"/>
        <end position="42"/>
    </location>
</feature>
<dbReference type="OrthoDB" id="881297at2"/>
<name>A0A1I5TUM4_9BACT</name>
<dbReference type="InterPro" id="IPR001647">
    <property type="entry name" value="HTH_TetR"/>
</dbReference>
<gene>
    <name evidence="4" type="ORF">SAMN04515674_106183</name>
</gene>
<dbReference type="InterPro" id="IPR009057">
    <property type="entry name" value="Homeodomain-like_sf"/>
</dbReference>
<dbReference type="GO" id="GO:0003677">
    <property type="term" value="F:DNA binding"/>
    <property type="evidence" value="ECO:0007669"/>
    <property type="project" value="UniProtKB-UniRule"/>
</dbReference>
<protein>
    <submittedName>
        <fullName evidence="4">DNA-binding transcriptional regulator, AcrR family</fullName>
    </submittedName>
</protein>
<dbReference type="PROSITE" id="PS50977">
    <property type="entry name" value="HTH_TETR_2"/>
    <property type="match status" value="1"/>
</dbReference>
<dbReference type="Pfam" id="PF00440">
    <property type="entry name" value="TetR_N"/>
    <property type="match status" value="1"/>
</dbReference>
<dbReference type="EMBL" id="FOXH01000006">
    <property type="protein sequence ID" value="SFP86006.1"/>
    <property type="molecule type" value="Genomic_DNA"/>
</dbReference>
<keyword evidence="1 2" id="KW-0238">DNA-binding</keyword>
<proteinExistence type="predicted"/>
<dbReference type="SUPFAM" id="SSF46689">
    <property type="entry name" value="Homeodomain-like"/>
    <property type="match status" value="1"/>
</dbReference>
<dbReference type="AlphaFoldDB" id="A0A1I5TUM4"/>
<feature type="domain" description="HTH tetR-type" evidence="3">
    <location>
        <begin position="1"/>
        <end position="60"/>
    </location>
</feature>
<dbReference type="Proteomes" id="UP000199306">
    <property type="component" value="Unassembled WGS sequence"/>
</dbReference>
<dbReference type="RefSeq" id="WP_092017391.1">
    <property type="nucleotide sequence ID" value="NZ_FOXH01000006.1"/>
</dbReference>
<evidence type="ECO:0000313" key="5">
    <source>
        <dbReference type="Proteomes" id="UP000199306"/>
    </source>
</evidence>
<keyword evidence="5" id="KW-1185">Reference proteome</keyword>
<organism evidence="4 5">
    <name type="scientific">Pseudarcicella hirudinis</name>
    <dbReference type="NCBI Taxonomy" id="1079859"/>
    <lineage>
        <taxon>Bacteria</taxon>
        <taxon>Pseudomonadati</taxon>
        <taxon>Bacteroidota</taxon>
        <taxon>Cytophagia</taxon>
        <taxon>Cytophagales</taxon>
        <taxon>Flectobacillaceae</taxon>
        <taxon>Pseudarcicella</taxon>
    </lineage>
</organism>
<evidence type="ECO:0000256" key="1">
    <source>
        <dbReference type="ARBA" id="ARBA00023125"/>
    </source>
</evidence>